<dbReference type="AlphaFoldDB" id="A0A191YRB9"/>
<dbReference type="InterPro" id="IPR000873">
    <property type="entry name" value="AMP-dep_synth/lig_dom"/>
</dbReference>
<dbReference type="EMBL" id="CP014870">
    <property type="protein sequence ID" value="ANJ55417.1"/>
    <property type="molecule type" value="Genomic_DNA"/>
</dbReference>
<dbReference type="InterPro" id="IPR042099">
    <property type="entry name" value="ANL_N_sf"/>
</dbReference>
<dbReference type="PANTHER" id="PTHR43201">
    <property type="entry name" value="ACYL-COA SYNTHETASE"/>
    <property type="match status" value="1"/>
</dbReference>
<dbReference type="OrthoDB" id="9803968at2"/>
<dbReference type="Proteomes" id="UP000078354">
    <property type="component" value="Chromosome"/>
</dbReference>
<dbReference type="GO" id="GO:0006631">
    <property type="term" value="P:fatty acid metabolic process"/>
    <property type="evidence" value="ECO:0007669"/>
    <property type="project" value="TreeGrafter"/>
</dbReference>
<keyword evidence="6" id="KW-1185">Reference proteome</keyword>
<sequence length="512" mass="56647">MFDLGRSFLAAVERRPHAVAVSDGALKKTYEDWFVDIQSAARGLQRLGLQRGDRLLVVMQNRWQMATLHWACQFAGIVMTPLNWRSTAEELGYCIEDAQIRAVAYDDATVTAVAGCSAATRLPRIAAGLRAANTDLSFEELCSQTPSGIILQADAEDFSLLLYTSGTTSKPKGVPRRHRSERAAAVAHVAQNLYRQSECTLGVMPLYHTMGVRSLLSMALIDGHFVCVPKFDVEATLQAIEREKVSNLYLVPTLYHMLIEHPAFARERVASVEKIGFAGAPMSDGLMRRVEQAFQPQLFVNHYGSSEIYTFTIDQQASRKPGSSGRSAMNQRVRVVPIDAETADKQVNPLEEGQIIADLASDEAFEGYLNRPEANAKALRDGWYFTGDIGYFDLEGDLFVTGRVDDLIITGGENVSPAEIENMLSLHPAVEEVVVVGLPDEQWGKIIAAFIKLRAEVSEDDLDAHCIASGLAKFKRPRRYQFIDQIPKSPVGKVLRRVLLAQFQEQALKAIS</sequence>
<protein>
    <submittedName>
        <fullName evidence="5">4-chlorobenzoate--CoA ligase</fullName>
    </submittedName>
</protein>
<dbReference type="PROSITE" id="PS00455">
    <property type="entry name" value="AMP_BINDING"/>
    <property type="match status" value="1"/>
</dbReference>
<evidence type="ECO:0000259" key="3">
    <source>
        <dbReference type="Pfam" id="PF00501"/>
    </source>
</evidence>
<dbReference type="PANTHER" id="PTHR43201:SF5">
    <property type="entry name" value="MEDIUM-CHAIN ACYL-COA LIGASE ACSF2, MITOCHONDRIAL"/>
    <property type="match status" value="1"/>
</dbReference>
<evidence type="ECO:0000313" key="5">
    <source>
        <dbReference type="EMBL" id="ANJ55417.1"/>
    </source>
</evidence>
<dbReference type="Pfam" id="PF13193">
    <property type="entry name" value="AMP-binding_C"/>
    <property type="match status" value="1"/>
</dbReference>
<name>A0A191YRB9_9PSED</name>
<reference evidence="5 6" key="1">
    <citation type="journal article" date="2018" name="Syst. Appl. Microbiol.">
        <title>Pseudomonas silesiensis sp. nov. strain A3T isolated from a biological pesticide sewage treatment plant and analysis of the complete genome sequence.</title>
        <authorList>
            <person name="Kaminski M.A."/>
            <person name="Furmanczyk E.M."/>
            <person name="Sobczak A."/>
            <person name="Dziembowski A."/>
            <person name="Lipinski L."/>
        </authorList>
    </citation>
    <scope>NUCLEOTIDE SEQUENCE [LARGE SCALE GENOMIC DNA]</scope>
    <source>
        <strain evidence="5 6">A3</strain>
    </source>
</reference>
<dbReference type="STRING" id="1853130.PMA3_09785"/>
<feature type="domain" description="AMP-binding enzyme C-terminal" evidence="4">
    <location>
        <begin position="419"/>
        <end position="493"/>
    </location>
</feature>
<dbReference type="InterPro" id="IPR045851">
    <property type="entry name" value="AMP-bd_C_sf"/>
</dbReference>
<accession>A0A191YRB9</accession>
<dbReference type="Gene3D" id="3.30.300.30">
    <property type="match status" value="1"/>
</dbReference>
<dbReference type="KEGG" id="psil:PMA3_09785"/>
<dbReference type="InterPro" id="IPR020845">
    <property type="entry name" value="AMP-binding_CS"/>
</dbReference>
<dbReference type="RefSeq" id="WP_064676948.1">
    <property type="nucleotide sequence ID" value="NZ_CP014870.1"/>
</dbReference>
<feature type="domain" description="AMP-dependent synthetase/ligase" evidence="3">
    <location>
        <begin position="10"/>
        <end position="368"/>
    </location>
</feature>
<dbReference type="GO" id="GO:0031956">
    <property type="term" value="F:medium-chain fatty acid-CoA ligase activity"/>
    <property type="evidence" value="ECO:0007669"/>
    <property type="project" value="TreeGrafter"/>
</dbReference>
<proteinExistence type="inferred from homology"/>
<evidence type="ECO:0000313" key="6">
    <source>
        <dbReference type="Proteomes" id="UP000078354"/>
    </source>
</evidence>
<keyword evidence="2 5" id="KW-0436">Ligase</keyword>
<evidence type="ECO:0000256" key="1">
    <source>
        <dbReference type="ARBA" id="ARBA00006432"/>
    </source>
</evidence>
<evidence type="ECO:0000256" key="2">
    <source>
        <dbReference type="ARBA" id="ARBA00022598"/>
    </source>
</evidence>
<organism evidence="5 6">
    <name type="scientific">Pseudomonas silesiensis</name>
    <dbReference type="NCBI Taxonomy" id="1853130"/>
    <lineage>
        <taxon>Bacteria</taxon>
        <taxon>Pseudomonadati</taxon>
        <taxon>Pseudomonadota</taxon>
        <taxon>Gammaproteobacteria</taxon>
        <taxon>Pseudomonadales</taxon>
        <taxon>Pseudomonadaceae</taxon>
        <taxon>Pseudomonas</taxon>
    </lineage>
</organism>
<evidence type="ECO:0000259" key="4">
    <source>
        <dbReference type="Pfam" id="PF13193"/>
    </source>
</evidence>
<gene>
    <name evidence="5" type="ORF">PMA3_09785</name>
</gene>
<dbReference type="Pfam" id="PF00501">
    <property type="entry name" value="AMP-binding"/>
    <property type="match status" value="1"/>
</dbReference>
<comment type="similarity">
    <text evidence="1">Belongs to the ATP-dependent AMP-binding enzyme family.</text>
</comment>
<dbReference type="InterPro" id="IPR025110">
    <property type="entry name" value="AMP-bd_C"/>
</dbReference>
<dbReference type="Gene3D" id="3.40.50.12780">
    <property type="entry name" value="N-terminal domain of ligase-like"/>
    <property type="match status" value="1"/>
</dbReference>
<dbReference type="SUPFAM" id="SSF56801">
    <property type="entry name" value="Acetyl-CoA synthetase-like"/>
    <property type="match status" value="1"/>
</dbReference>